<keyword evidence="6 10" id="KW-0067">ATP-binding</keyword>
<dbReference type="GeneID" id="35117720"/>
<dbReference type="Gene3D" id="3.90.740.10">
    <property type="entry name" value="Valyl/Leucyl/Isoleucyl-tRNA synthetase, editing domain"/>
    <property type="match status" value="1"/>
</dbReference>
<dbReference type="FunFam" id="1.10.730.10:FF:000033">
    <property type="entry name" value="Valine--tRNA ligase"/>
    <property type="match status" value="1"/>
</dbReference>
<dbReference type="InterPro" id="IPR002300">
    <property type="entry name" value="aa-tRNA-synth_Ia"/>
</dbReference>
<comment type="similarity">
    <text evidence="10">Belongs to the class-I aminoacyl-tRNA synthetase family. IleS type 2 subfamily.</text>
</comment>
<name>A0A2H4U468_METSM</name>
<keyword evidence="3 10" id="KW-0479">Metal-binding</keyword>
<dbReference type="InterPro" id="IPR014729">
    <property type="entry name" value="Rossmann-like_a/b/a_fold"/>
</dbReference>
<dbReference type="PANTHER" id="PTHR42780:SF1">
    <property type="entry name" value="ISOLEUCINE--TRNA LIGASE, CYTOPLASMIC"/>
    <property type="match status" value="1"/>
</dbReference>
<evidence type="ECO:0000256" key="8">
    <source>
        <dbReference type="ARBA" id="ARBA00023146"/>
    </source>
</evidence>
<evidence type="ECO:0000256" key="7">
    <source>
        <dbReference type="ARBA" id="ARBA00022917"/>
    </source>
</evidence>
<evidence type="ECO:0000256" key="6">
    <source>
        <dbReference type="ARBA" id="ARBA00022840"/>
    </source>
</evidence>
<evidence type="ECO:0000256" key="2">
    <source>
        <dbReference type="ARBA" id="ARBA00022598"/>
    </source>
</evidence>
<sequence length="1090" mass="125480">MPIKEADKSYDHKKIEKKIQNFWIEGDTFSKVNKLRANGPQYSFLDGPPYCSGKIHLGTAWNKVIKDSYLRYKSMNGFSLRRQAGWDMHGLPIEHKVEELMGIKSKQEIEENIGIAKFVDKCKEFAIDNKLAMEKEFDDLGVWMDWEDPYMTLDPKYMESSWWTLKRANEQNLLVNDKRVISWCPHCETALAAAEIDYEEKVDPSIFVKFPVKTPILEDNDLPEFFLVWTTTPWTLPANLAICVNPEFDYALVKIDGEILLLAQNLVETVLGPATIVHKTKIPAENEDEEDKIIKETEVVYEIVKVVKGESLLHKSYIYPLEKEVSIHDEFDKNENVHTILPGDHVELGEGTGFVHTAPGHGPDDFEVGKAYDLPIFCPVDESGNFTDDAGKYAGEFCKAANDGIIADLQESGLMYRNETIEHRYGVCWRCKTPIIYLATKQWFLKVTDIKQKMLDEIDKVEWVPQWAGQGRFRDWVDNAKDWTISRQRYWGIPIPIWECPDCGELKVIGSVEELKNEALNDISVDDDELVHRPYVDEIIMKCDKCGSEVKRIPDVLDVWIDSGVAGWASLYYPQQQEKFNQWFPYDFITEGHDQTRGWFYSQLGTGVISMGQVPYKKVLMHGFVLDEHGKKMSKSLGNVVSPEEVIEKYGADVLRFYLLWASKPWDDLKFVWDELLNVNKMFNILWNVYVFSTTYMSLDEFNPTKITEKDIILRDEDNWIISRANTLVKEVGEDLEKLSFHKATRKINNFILEDLSRWYVRLIRGRTWVESDDPDKLGAYYSLYTAIYKLISVLCPIAPHVCEEIYENLVKGVDENAPESIHMLDWGYDESKIDSDLEQKMDVVREVIEASARARDIARYKLRWPVSDITIVSQDEDVLKAIEELQDIIKDQSNTKEVLTAAEFENLSFNAKPNLKTLGPRLKGDMGIVKKYLEEADGNLIKNELDDTGKFTVEADGKSFELDDGDILFDTELPDDFVSSEFEFGNVFVNTNVTTEIKQEAMARELIRRVQDMRKDLDLDVEANIDAVVSTSSEFKELILPQSEFIVNEIRARSLITSDGKECLDGEDVYTKDWDIEGEDLCISIRLVQ</sequence>
<evidence type="ECO:0000259" key="12">
    <source>
        <dbReference type="Pfam" id="PF08264"/>
    </source>
</evidence>
<comment type="subunit">
    <text evidence="10">Monomer.</text>
</comment>
<dbReference type="GO" id="GO:0005737">
    <property type="term" value="C:cytoplasm"/>
    <property type="evidence" value="ECO:0007669"/>
    <property type="project" value="UniProtKB-SubCell"/>
</dbReference>
<feature type="domain" description="Aminoacyl-tRNA synthetase class Ia" evidence="11">
    <location>
        <begin position="19"/>
        <end position="670"/>
    </location>
</feature>
<protein>
    <recommendedName>
        <fullName evidence="10">Isoleucine--tRNA ligase</fullName>
        <ecNumber evidence="10">6.1.1.5</ecNumber>
    </recommendedName>
    <alternativeName>
        <fullName evidence="10">Isoleucyl-tRNA synthetase</fullName>
        <shortName evidence="10">IleRS</shortName>
    </alternativeName>
</protein>
<dbReference type="EMBL" id="CP017803">
    <property type="protein sequence ID" value="ATZ58910.1"/>
    <property type="molecule type" value="Genomic_DNA"/>
</dbReference>
<keyword evidence="5 10" id="KW-0862">Zinc</keyword>
<dbReference type="FunFam" id="3.40.50.620:FF:000286">
    <property type="entry name" value="Isoleucine--tRNA ligase"/>
    <property type="match status" value="1"/>
</dbReference>
<dbReference type="CDD" id="cd07961">
    <property type="entry name" value="Anticodon_Ia_Ile_ABEc"/>
    <property type="match status" value="1"/>
</dbReference>
<dbReference type="Pfam" id="PF19302">
    <property type="entry name" value="DUF5915"/>
    <property type="match status" value="1"/>
</dbReference>
<reference evidence="13 14" key="1">
    <citation type="submission" date="2016-10" db="EMBL/GenBank/DDBJ databases">
        <authorList>
            <person name="Varghese N."/>
        </authorList>
    </citation>
    <scope>NUCLEOTIDE SEQUENCE [LARGE SCALE GENOMIC DNA]</scope>
    <source>
        <strain evidence="13 14">KB11</strain>
    </source>
</reference>
<dbReference type="GO" id="GO:0006428">
    <property type="term" value="P:isoleucyl-tRNA aminoacylation"/>
    <property type="evidence" value="ECO:0007669"/>
    <property type="project" value="UniProtKB-UniRule"/>
</dbReference>
<dbReference type="GO" id="GO:0008270">
    <property type="term" value="F:zinc ion binding"/>
    <property type="evidence" value="ECO:0007669"/>
    <property type="project" value="UniProtKB-UniRule"/>
</dbReference>
<evidence type="ECO:0000256" key="5">
    <source>
        <dbReference type="ARBA" id="ARBA00022833"/>
    </source>
</evidence>
<dbReference type="Gene3D" id="1.10.730.10">
    <property type="entry name" value="Isoleucyl-tRNA Synthetase, Domain 1"/>
    <property type="match status" value="1"/>
</dbReference>
<dbReference type="PROSITE" id="PS00178">
    <property type="entry name" value="AA_TRNA_LIGASE_I"/>
    <property type="match status" value="1"/>
</dbReference>
<dbReference type="Pfam" id="PF00133">
    <property type="entry name" value="tRNA-synt_1"/>
    <property type="match status" value="1"/>
</dbReference>
<feature type="short sequence motif" description="'HIGH' region" evidence="10">
    <location>
        <begin position="49"/>
        <end position="59"/>
    </location>
</feature>
<gene>
    <name evidence="10" type="primary">ileS</name>
    <name evidence="13" type="ORF">BK798_00045</name>
</gene>
<dbReference type="GO" id="GO:0005524">
    <property type="term" value="F:ATP binding"/>
    <property type="evidence" value="ECO:0007669"/>
    <property type="project" value="UniProtKB-UniRule"/>
</dbReference>
<evidence type="ECO:0000313" key="13">
    <source>
        <dbReference type="EMBL" id="ATZ58910.1"/>
    </source>
</evidence>
<dbReference type="SUPFAM" id="SSF50677">
    <property type="entry name" value="ValRS/IleRS/LeuRS editing domain"/>
    <property type="match status" value="1"/>
</dbReference>
<dbReference type="CDD" id="cd00818">
    <property type="entry name" value="IleRS_core"/>
    <property type="match status" value="1"/>
</dbReference>
<dbReference type="GO" id="GO:0004822">
    <property type="term" value="F:isoleucine-tRNA ligase activity"/>
    <property type="evidence" value="ECO:0007669"/>
    <property type="project" value="UniProtKB-UniRule"/>
</dbReference>
<evidence type="ECO:0000313" key="14">
    <source>
        <dbReference type="Proteomes" id="UP000232133"/>
    </source>
</evidence>
<accession>A0A2H4U468</accession>
<dbReference type="Gene3D" id="3.40.50.620">
    <property type="entry name" value="HUPs"/>
    <property type="match status" value="2"/>
</dbReference>
<dbReference type="InterPro" id="IPR033709">
    <property type="entry name" value="Anticodon_Ile_ABEc"/>
</dbReference>
<dbReference type="PANTHER" id="PTHR42780">
    <property type="entry name" value="SOLEUCYL-TRNA SYNTHETASE"/>
    <property type="match status" value="1"/>
</dbReference>
<dbReference type="NCBIfam" id="TIGR00392">
    <property type="entry name" value="ileS"/>
    <property type="match status" value="1"/>
</dbReference>
<evidence type="ECO:0000256" key="1">
    <source>
        <dbReference type="ARBA" id="ARBA00022490"/>
    </source>
</evidence>
<proteinExistence type="inferred from homology"/>
<dbReference type="InterPro" id="IPR009008">
    <property type="entry name" value="Val/Leu/Ile-tRNA-synth_edit"/>
</dbReference>
<dbReference type="SUPFAM" id="SSF47323">
    <property type="entry name" value="Anticodon-binding domain of a subclass of class I aminoacyl-tRNA synthetases"/>
    <property type="match status" value="1"/>
</dbReference>
<dbReference type="RefSeq" id="WP_100815100.1">
    <property type="nucleotide sequence ID" value="NZ_CP017803.1"/>
</dbReference>
<dbReference type="EC" id="6.1.1.5" evidence="10"/>
<dbReference type="HAMAP" id="MF_02003">
    <property type="entry name" value="Ile_tRNA_synth_type2"/>
    <property type="match status" value="1"/>
</dbReference>
<comment type="domain">
    <text evidence="10">IleRS has two distinct active sites: one for aminoacylation and one for editing. The misactivated valine is translocated from the active site to the editing site, which sterically excludes the correctly activated isoleucine. The single editing site contains two valyl binding pockets, one specific for each substrate (Val-AMP or Val-tRNA(Ile)).</text>
</comment>
<dbReference type="InterPro" id="IPR001412">
    <property type="entry name" value="aa-tRNA-synth_I_CS"/>
</dbReference>
<evidence type="ECO:0000256" key="9">
    <source>
        <dbReference type="ARBA" id="ARBA00048359"/>
    </source>
</evidence>
<dbReference type="SUPFAM" id="SSF52374">
    <property type="entry name" value="Nucleotidylyl transferase"/>
    <property type="match status" value="1"/>
</dbReference>
<dbReference type="PRINTS" id="PR00984">
    <property type="entry name" value="TRNASYNTHILE"/>
</dbReference>
<comment type="subcellular location">
    <subcellularLocation>
        <location evidence="10">Cytoplasm</location>
    </subcellularLocation>
</comment>
<dbReference type="InterPro" id="IPR009080">
    <property type="entry name" value="tRNAsynth_Ia_anticodon-bd"/>
</dbReference>
<evidence type="ECO:0000256" key="4">
    <source>
        <dbReference type="ARBA" id="ARBA00022741"/>
    </source>
</evidence>
<dbReference type="Pfam" id="PF08264">
    <property type="entry name" value="Anticodon_1"/>
    <property type="match status" value="1"/>
</dbReference>
<feature type="short sequence motif" description="'KMSKS' region" evidence="10">
    <location>
        <begin position="632"/>
        <end position="636"/>
    </location>
</feature>
<feature type="binding site" evidence="10">
    <location>
        <position position="635"/>
    </location>
    <ligand>
        <name>ATP</name>
        <dbReference type="ChEBI" id="CHEBI:30616"/>
    </ligand>
</feature>
<organism evidence="13 14">
    <name type="scientific">Methanobrevibacter smithii</name>
    <dbReference type="NCBI Taxonomy" id="2173"/>
    <lineage>
        <taxon>Archaea</taxon>
        <taxon>Methanobacteriati</taxon>
        <taxon>Methanobacteriota</taxon>
        <taxon>Methanomada group</taxon>
        <taxon>Methanobacteria</taxon>
        <taxon>Methanobacteriales</taxon>
        <taxon>Methanobacteriaceae</taxon>
        <taxon>Methanobrevibacter</taxon>
    </lineage>
</organism>
<comment type="catalytic activity">
    <reaction evidence="9 10">
        <text>tRNA(Ile) + L-isoleucine + ATP = L-isoleucyl-tRNA(Ile) + AMP + diphosphate</text>
        <dbReference type="Rhea" id="RHEA:11060"/>
        <dbReference type="Rhea" id="RHEA-COMP:9666"/>
        <dbReference type="Rhea" id="RHEA-COMP:9695"/>
        <dbReference type="ChEBI" id="CHEBI:30616"/>
        <dbReference type="ChEBI" id="CHEBI:33019"/>
        <dbReference type="ChEBI" id="CHEBI:58045"/>
        <dbReference type="ChEBI" id="CHEBI:78442"/>
        <dbReference type="ChEBI" id="CHEBI:78528"/>
        <dbReference type="ChEBI" id="CHEBI:456215"/>
        <dbReference type="EC" id="6.1.1.5"/>
    </reaction>
</comment>
<comment type="function">
    <text evidence="10">Catalyzes the attachment of isoleucine to tRNA(Ile). As IleRS can inadvertently accommodate and process structurally similar amino acids such as valine, to avoid such errors it has two additional distinct tRNA(Ile)-dependent editing activities. One activity is designated as 'pretransfer' editing and involves the hydrolysis of activated Val-AMP. The other activity is designated 'posttransfer' editing and involves deacylation of mischarged Val-tRNA(Ile).</text>
</comment>
<keyword evidence="2 10" id="KW-0436">Ligase</keyword>
<keyword evidence="8 10" id="KW-0030">Aminoacyl-tRNA synthetase</keyword>
<feature type="domain" description="Methionyl/Valyl/Leucyl/Isoleucyl-tRNA synthetase anticodon-binding" evidence="12">
    <location>
        <begin position="718"/>
        <end position="868"/>
    </location>
</feature>
<dbReference type="Proteomes" id="UP000232133">
    <property type="component" value="Chromosome"/>
</dbReference>
<dbReference type="GO" id="GO:0000049">
    <property type="term" value="F:tRNA binding"/>
    <property type="evidence" value="ECO:0007669"/>
    <property type="project" value="InterPro"/>
</dbReference>
<evidence type="ECO:0000256" key="3">
    <source>
        <dbReference type="ARBA" id="ARBA00022723"/>
    </source>
</evidence>
<keyword evidence="4 10" id="KW-0547">Nucleotide-binding</keyword>
<dbReference type="GO" id="GO:0002161">
    <property type="term" value="F:aminoacyl-tRNA deacylase activity"/>
    <property type="evidence" value="ECO:0007669"/>
    <property type="project" value="InterPro"/>
</dbReference>
<dbReference type="InterPro" id="IPR023586">
    <property type="entry name" value="Ile-tRNA-ligase_type2"/>
</dbReference>
<keyword evidence="7 10" id="KW-0648">Protein biosynthesis</keyword>
<evidence type="ECO:0000256" key="10">
    <source>
        <dbReference type="HAMAP-Rule" id="MF_02003"/>
    </source>
</evidence>
<comment type="cofactor">
    <cofactor evidence="10">
        <name>Zn(2+)</name>
        <dbReference type="ChEBI" id="CHEBI:29105"/>
    </cofactor>
</comment>
<dbReference type="AlphaFoldDB" id="A0A2H4U468"/>
<evidence type="ECO:0000259" key="11">
    <source>
        <dbReference type="Pfam" id="PF00133"/>
    </source>
</evidence>
<dbReference type="InterPro" id="IPR002301">
    <property type="entry name" value="Ile-tRNA-ligase"/>
</dbReference>
<keyword evidence="1 10" id="KW-0963">Cytoplasm</keyword>
<dbReference type="InterPro" id="IPR013155">
    <property type="entry name" value="M/V/L/I-tRNA-synth_anticd-bd"/>
</dbReference>